<comment type="caution">
    <text evidence="1">The sequence shown here is derived from an EMBL/GenBank/DDBJ whole genome shotgun (WGS) entry which is preliminary data.</text>
</comment>
<protein>
    <submittedName>
        <fullName evidence="1">Uncharacterized protein</fullName>
    </submittedName>
</protein>
<proteinExistence type="predicted"/>
<name>A0A1R1XM21_9FUNG</name>
<dbReference type="Proteomes" id="UP000187429">
    <property type="component" value="Unassembled WGS sequence"/>
</dbReference>
<dbReference type="EMBL" id="LSSM01004158">
    <property type="protein sequence ID" value="OMJ15682.1"/>
    <property type="molecule type" value="Genomic_DNA"/>
</dbReference>
<dbReference type="AlphaFoldDB" id="A0A1R1XM21"/>
<feature type="non-terminal residue" evidence="1">
    <location>
        <position position="72"/>
    </location>
</feature>
<accession>A0A1R1XM21</accession>
<sequence length="72" mass="8252">MRLRLQGAVILKVHSITYLARIRRFGTVFNGSGLRNDPEHFVARRPERSDELVDEPVADQLHAIERHEAYGA</sequence>
<evidence type="ECO:0000313" key="1">
    <source>
        <dbReference type="EMBL" id="OMJ15682.1"/>
    </source>
</evidence>
<reference evidence="2" key="1">
    <citation type="submission" date="2017-01" db="EMBL/GenBank/DDBJ databases">
        <authorList>
            <person name="Wang Y."/>
            <person name="White M."/>
            <person name="Kvist S."/>
            <person name="Moncalvo J.-M."/>
        </authorList>
    </citation>
    <scope>NUCLEOTIDE SEQUENCE [LARGE SCALE GENOMIC DNA]</scope>
    <source>
        <strain evidence="2">ID-206-W2</strain>
    </source>
</reference>
<gene>
    <name evidence="1" type="ORF">AYI69_g8109</name>
</gene>
<keyword evidence="2" id="KW-1185">Reference proteome</keyword>
<evidence type="ECO:0000313" key="2">
    <source>
        <dbReference type="Proteomes" id="UP000187429"/>
    </source>
</evidence>
<organism evidence="1 2">
    <name type="scientific">Smittium culicis</name>
    <dbReference type="NCBI Taxonomy" id="133412"/>
    <lineage>
        <taxon>Eukaryota</taxon>
        <taxon>Fungi</taxon>
        <taxon>Fungi incertae sedis</taxon>
        <taxon>Zoopagomycota</taxon>
        <taxon>Kickxellomycotina</taxon>
        <taxon>Harpellomycetes</taxon>
        <taxon>Harpellales</taxon>
        <taxon>Legeriomycetaceae</taxon>
        <taxon>Smittium</taxon>
    </lineage>
</organism>